<gene>
    <name evidence="1" type="ORF">LOAG_12703</name>
</gene>
<feature type="non-terminal residue" evidence="1">
    <location>
        <position position="1"/>
    </location>
</feature>
<name>A0A1S0TKU3_LOALO</name>
<organism evidence="1">
    <name type="scientific">Loa loa</name>
    <name type="common">Eye worm</name>
    <name type="synonym">Filaria loa</name>
    <dbReference type="NCBI Taxonomy" id="7209"/>
    <lineage>
        <taxon>Eukaryota</taxon>
        <taxon>Metazoa</taxon>
        <taxon>Ecdysozoa</taxon>
        <taxon>Nematoda</taxon>
        <taxon>Chromadorea</taxon>
        <taxon>Rhabditida</taxon>
        <taxon>Spirurina</taxon>
        <taxon>Spiruromorpha</taxon>
        <taxon>Filarioidea</taxon>
        <taxon>Onchocercidae</taxon>
        <taxon>Loa</taxon>
    </lineage>
</organism>
<dbReference type="AlphaFoldDB" id="A0A1S0TKU3"/>
<reference evidence="1" key="1">
    <citation type="submission" date="2012-04" db="EMBL/GenBank/DDBJ databases">
        <title>The Genome Sequence of Loa loa.</title>
        <authorList>
            <consortium name="The Broad Institute Genome Sequencing Platform"/>
            <consortium name="Broad Institute Genome Sequencing Center for Infectious Disease"/>
            <person name="Nutman T.B."/>
            <person name="Fink D.L."/>
            <person name="Russ C."/>
            <person name="Young S."/>
            <person name="Zeng Q."/>
            <person name="Gargeya S."/>
            <person name="Alvarado L."/>
            <person name="Berlin A."/>
            <person name="Chapman S.B."/>
            <person name="Chen Z."/>
            <person name="Freedman E."/>
            <person name="Gellesch M."/>
            <person name="Goldberg J."/>
            <person name="Griggs A."/>
            <person name="Gujja S."/>
            <person name="Heilman E.R."/>
            <person name="Heiman D."/>
            <person name="Howarth C."/>
            <person name="Mehta T."/>
            <person name="Neiman D."/>
            <person name="Pearson M."/>
            <person name="Roberts A."/>
            <person name="Saif S."/>
            <person name="Shea T."/>
            <person name="Shenoy N."/>
            <person name="Sisk P."/>
            <person name="Stolte C."/>
            <person name="Sykes S."/>
            <person name="White J."/>
            <person name="Yandava C."/>
            <person name="Haas B."/>
            <person name="Henn M.R."/>
            <person name="Nusbaum C."/>
            <person name="Birren B."/>
        </authorList>
    </citation>
    <scope>NUCLEOTIDE SEQUENCE [LARGE SCALE GENOMIC DNA]</scope>
</reference>
<dbReference type="GeneID" id="9950167"/>
<dbReference type="EMBL" id="JH712138">
    <property type="protein sequence ID" value="EFO15807.1"/>
    <property type="molecule type" value="Genomic_DNA"/>
</dbReference>
<proteinExistence type="predicted"/>
<protein>
    <submittedName>
        <fullName evidence="1">Uncharacterized protein</fullName>
    </submittedName>
</protein>
<sequence>TSCRTYFTSGGLLSGTNQEAVLSVCHSRIVSFVPMFTLKLLAVRKHKGYILSLEKPINNDPQEIKKRCDFYPRIKYNRYIVRHKTLTLACYFIVFREKTGRYTFSRS</sequence>
<dbReference type="InParanoid" id="A0A1S0TKU3"/>
<dbReference type="CTD" id="9950167"/>
<dbReference type="KEGG" id="loa:LOAG_12703"/>
<accession>A0A1S0TKU3</accession>
<evidence type="ECO:0000313" key="1">
    <source>
        <dbReference type="EMBL" id="EFO15807.1"/>
    </source>
</evidence>
<dbReference type="RefSeq" id="XP_003148262.1">
    <property type="nucleotide sequence ID" value="XM_003148214.1"/>
</dbReference>